<reference evidence="3 4" key="1">
    <citation type="submission" date="2020-07" db="EMBL/GenBank/DDBJ databases">
        <title>Roseicoccus Jingziensis gen. nov., sp. nov., isolated from coastal seawater.</title>
        <authorList>
            <person name="Feng X."/>
        </authorList>
    </citation>
    <scope>NUCLEOTIDE SEQUENCE [LARGE SCALE GENOMIC DNA]</scope>
    <source>
        <strain evidence="3 4">N1E253</strain>
    </source>
</reference>
<dbReference type="AlphaFoldDB" id="A0A851GJ86"/>
<evidence type="ECO:0000313" key="3">
    <source>
        <dbReference type="EMBL" id="NWK57239.1"/>
    </source>
</evidence>
<dbReference type="Proteomes" id="UP000557872">
    <property type="component" value="Unassembled WGS sequence"/>
</dbReference>
<name>A0A851GJ86_9BACT</name>
<dbReference type="EMBL" id="JACBAZ010000008">
    <property type="protein sequence ID" value="NWK57239.1"/>
    <property type="molecule type" value="Genomic_DNA"/>
</dbReference>
<keyword evidence="2" id="KW-0732">Signal</keyword>
<evidence type="ECO:0000256" key="2">
    <source>
        <dbReference type="SAM" id="SignalP"/>
    </source>
</evidence>
<feature type="compositionally biased region" description="Polar residues" evidence="1">
    <location>
        <begin position="626"/>
        <end position="646"/>
    </location>
</feature>
<feature type="compositionally biased region" description="Low complexity" evidence="1">
    <location>
        <begin position="647"/>
        <end position="682"/>
    </location>
</feature>
<feature type="region of interest" description="Disordered" evidence="1">
    <location>
        <begin position="533"/>
        <end position="689"/>
    </location>
</feature>
<organism evidence="3 4">
    <name type="scientific">Oceaniferula marina</name>
    <dbReference type="NCBI Taxonomy" id="2748318"/>
    <lineage>
        <taxon>Bacteria</taxon>
        <taxon>Pseudomonadati</taxon>
        <taxon>Verrucomicrobiota</taxon>
        <taxon>Verrucomicrobiia</taxon>
        <taxon>Verrucomicrobiales</taxon>
        <taxon>Verrucomicrobiaceae</taxon>
        <taxon>Oceaniferula</taxon>
    </lineage>
</organism>
<feature type="compositionally biased region" description="Polar residues" evidence="1">
    <location>
        <begin position="602"/>
        <end position="619"/>
    </location>
</feature>
<evidence type="ECO:0000313" key="4">
    <source>
        <dbReference type="Proteomes" id="UP000557872"/>
    </source>
</evidence>
<sequence length="689" mass="75234">MKHIIYPTSAFVASVLATTYPSMAQAEPQQNGGSIVNTQVNLDPPPIFYSDTPSVIVSFMGEPVMEPVKSGDNSLMFAVNTNWDVLFDTSSGGYFLLVGDHWLKTQDLLKGAWVPARELPQSFSQLPNDENWSEVKIRLNTTKGPSEAPNVFVSDQPAELIQTEGQPHMSPIPGTGLLYVSNTEDDLFFLPSEKSYYYLTAGRWFRATALTGPWTAATLDLPDDFAKIRSDHVKGSVLVSVPGTSQAEEAVLLASTPQKATVSRDSVTLEVVYDGEPQFEPVVGSDNLMFAVNTSYDVFEVSGQYYACHQGVWFQAALPTGEWMVCDNVPTAIYSIPEESPKYNVTHVKVYESTPETVVVGATGGYSGAYVARGLVVFGLGYWLGHEDGHDHHYHHHHPKPCWYGYGGGSHYHHGSGYVARGGYRYGPHGGVGAVAAYNPHTGGYARGAYAYGPRGVAAGKSAYNPWTNTAAGRVGAATPYGSWGRSAVVRDGEWARTGHRSNANATARAIQTSKGGEAIRVNRKYGSDKFLGKNKDGDVFVGKDGNLYRRDDGGWQKRSDGGWHGAPGIHPPSQTVHRTGQHHAQRTTQSVSRRTSTTVQPKSTRIQQTPPSVSSRQTVTRRKTTTAQPSYQGSVNRYSKSTQVNRQQRQYSSSTRKSSSRSYKQSSGRTSYSKSTRSRSSGGRGRRR</sequence>
<accession>A0A851GJ86</accession>
<evidence type="ECO:0000256" key="1">
    <source>
        <dbReference type="SAM" id="MobiDB-lite"/>
    </source>
</evidence>
<keyword evidence="4" id="KW-1185">Reference proteome</keyword>
<feature type="chain" id="PRO_5032912370" description="Carbohydrate-binding family V/XII" evidence="2">
    <location>
        <begin position="25"/>
        <end position="689"/>
    </location>
</feature>
<dbReference type="RefSeq" id="WP_178934057.1">
    <property type="nucleotide sequence ID" value="NZ_JACBAZ010000008.1"/>
</dbReference>
<comment type="caution">
    <text evidence="3">The sequence shown here is derived from an EMBL/GenBank/DDBJ whole genome shotgun (WGS) entry which is preliminary data.</text>
</comment>
<feature type="compositionally biased region" description="Basic and acidic residues" evidence="1">
    <location>
        <begin position="547"/>
        <end position="562"/>
    </location>
</feature>
<evidence type="ECO:0008006" key="5">
    <source>
        <dbReference type="Google" id="ProtNLM"/>
    </source>
</evidence>
<proteinExistence type="predicted"/>
<feature type="compositionally biased region" description="Low complexity" evidence="1">
    <location>
        <begin position="587"/>
        <end position="601"/>
    </location>
</feature>
<feature type="signal peptide" evidence="2">
    <location>
        <begin position="1"/>
        <end position="24"/>
    </location>
</feature>
<protein>
    <recommendedName>
        <fullName evidence="5">Carbohydrate-binding family V/XII</fullName>
    </recommendedName>
</protein>
<gene>
    <name evidence="3" type="ORF">HW115_16575</name>
</gene>